<dbReference type="SUPFAM" id="SSF51703">
    <property type="entry name" value="Cobalamin (vitamin B12)-dependent enzymes"/>
    <property type="match status" value="1"/>
</dbReference>
<dbReference type="PANTHER" id="PTHR48101:SF4">
    <property type="entry name" value="METHYLMALONYL-COA MUTASE, MITOCHONDRIAL"/>
    <property type="match status" value="1"/>
</dbReference>
<dbReference type="Pfam" id="PF01642">
    <property type="entry name" value="MM_CoA_mutase"/>
    <property type="match status" value="1"/>
</dbReference>
<dbReference type="OrthoDB" id="9762378at2"/>
<dbReference type="GO" id="GO:0031419">
    <property type="term" value="F:cobalamin binding"/>
    <property type="evidence" value="ECO:0007669"/>
    <property type="project" value="UniProtKB-KW"/>
</dbReference>
<sequence>MTEHSAAINAEEAQAEWRRLVETALKGRSFESLVSQTADGIAIQPLYDKAEPSRRALPRRTGPWRVVEIVDHPDTAAALAAVLEARNGGAGGISLALRGSISARGFGLPSDHLAAILEQIDLTRLPLRLDLPPGFAREMFAIIHRLLARHPGGGAGIDLDLGLDPIGDFARSGREEALIPSADLGRHVAGLKALGLDSPILRADGRVHHEAGASEAEELAAVLATALSHLRALESAGLELEVARQRLGFLLVADADQFLATAKFRALRLLWAEIEAACGLAPRSVRLDAETAWRMTSRRDPWVNLLRNTMAAAAAAFGGADAVAVLPHTAPLGLADPFARRTARNIQIILRDESQLWRVADPAGGAGGIEALTDELCDKAWTLFQEIEASGGMAAMLKTGAWQVRVAATRARREKAIATRTQPLVGTSVFPLLDETAVAVLAPAPPEPSPEEASELAMRPHRLAEPFERLRDRADRFRQRTGREPTIFLAAIGRPADFTARANFAAALLAAGGIRLVGEAGHDDAEAVVAGFAASGADGACLCASDADYASGTLATDVARALREKGCGLLLAVAPPKVHQEHLGAASLDELLHAGLDAVALLSRLHERIGVGS</sequence>
<dbReference type="SUPFAM" id="SSF52242">
    <property type="entry name" value="Cobalamin (vitamin B12)-binding domain"/>
    <property type="match status" value="1"/>
</dbReference>
<evidence type="ECO:0000256" key="5">
    <source>
        <dbReference type="ARBA" id="ARBA00023285"/>
    </source>
</evidence>
<keyword evidence="8" id="KW-1185">Reference proteome</keyword>
<keyword evidence="3" id="KW-0846">Cobalamin</keyword>
<dbReference type="InterPro" id="IPR016176">
    <property type="entry name" value="Cbl-dep_enz_cat"/>
</dbReference>
<protein>
    <submittedName>
        <fullName evidence="7">Methylmalonyl-CoA mutase</fullName>
    </submittedName>
</protein>
<dbReference type="GO" id="GO:0019678">
    <property type="term" value="P:propionate metabolic process, methylmalonyl pathway"/>
    <property type="evidence" value="ECO:0007669"/>
    <property type="project" value="TreeGrafter"/>
</dbReference>
<dbReference type="EMBL" id="FUXL01000005">
    <property type="protein sequence ID" value="SKA05453.1"/>
    <property type="molecule type" value="Genomic_DNA"/>
</dbReference>
<dbReference type="GO" id="GO:0005737">
    <property type="term" value="C:cytoplasm"/>
    <property type="evidence" value="ECO:0007669"/>
    <property type="project" value="TreeGrafter"/>
</dbReference>
<dbReference type="GO" id="GO:0004494">
    <property type="term" value="F:methylmalonyl-CoA mutase activity"/>
    <property type="evidence" value="ECO:0007669"/>
    <property type="project" value="UniProtKB-EC"/>
</dbReference>
<evidence type="ECO:0000259" key="6">
    <source>
        <dbReference type="Pfam" id="PF01642"/>
    </source>
</evidence>
<proteinExistence type="inferred from homology"/>
<dbReference type="RefSeq" id="WP_078708064.1">
    <property type="nucleotide sequence ID" value="NZ_FUXL01000005.1"/>
</dbReference>
<dbReference type="Proteomes" id="UP000190135">
    <property type="component" value="Unassembled WGS sequence"/>
</dbReference>
<comment type="cofactor">
    <cofactor evidence="1">
        <name>adenosylcob(III)alamin</name>
        <dbReference type="ChEBI" id="CHEBI:18408"/>
    </cofactor>
</comment>
<keyword evidence="5" id="KW-0170">Cobalt</keyword>
<evidence type="ECO:0000313" key="7">
    <source>
        <dbReference type="EMBL" id="SKA05453.1"/>
    </source>
</evidence>
<organism evidence="7 8">
    <name type="scientific">Consotaella salsifontis</name>
    <dbReference type="NCBI Taxonomy" id="1365950"/>
    <lineage>
        <taxon>Bacteria</taxon>
        <taxon>Pseudomonadati</taxon>
        <taxon>Pseudomonadota</taxon>
        <taxon>Alphaproteobacteria</taxon>
        <taxon>Hyphomicrobiales</taxon>
        <taxon>Aurantimonadaceae</taxon>
        <taxon>Consotaella</taxon>
    </lineage>
</organism>
<evidence type="ECO:0000256" key="1">
    <source>
        <dbReference type="ARBA" id="ARBA00001922"/>
    </source>
</evidence>
<dbReference type="PANTHER" id="PTHR48101">
    <property type="entry name" value="METHYLMALONYL-COA MUTASE, MITOCHONDRIAL-RELATED"/>
    <property type="match status" value="1"/>
</dbReference>
<reference evidence="7 8" key="1">
    <citation type="submission" date="2017-02" db="EMBL/GenBank/DDBJ databases">
        <authorList>
            <person name="Peterson S.W."/>
        </authorList>
    </citation>
    <scope>NUCLEOTIDE SEQUENCE [LARGE SCALE GENOMIC DNA]</scope>
    <source>
        <strain evidence="7 8">USBA 369</strain>
    </source>
</reference>
<dbReference type="Gene3D" id="3.20.20.240">
    <property type="entry name" value="Methylmalonyl-CoA mutase"/>
    <property type="match status" value="1"/>
</dbReference>
<feature type="domain" description="Methylmalonyl-CoA mutase alpha/beta chain catalytic" evidence="6">
    <location>
        <begin position="205"/>
        <end position="441"/>
    </location>
</feature>
<name>A0A1T4QNW3_9HYPH</name>
<dbReference type="Gene3D" id="3.40.50.280">
    <property type="entry name" value="Cobalamin-binding domain"/>
    <property type="match status" value="1"/>
</dbReference>
<accession>A0A1T4QNW3</accession>
<gene>
    <name evidence="7" type="ORF">SAMN05428963_105160</name>
</gene>
<evidence type="ECO:0000256" key="2">
    <source>
        <dbReference type="ARBA" id="ARBA00008465"/>
    </source>
</evidence>
<evidence type="ECO:0000313" key="8">
    <source>
        <dbReference type="Proteomes" id="UP000190135"/>
    </source>
</evidence>
<dbReference type="STRING" id="1365950.SAMN05428963_105160"/>
<dbReference type="InterPro" id="IPR036724">
    <property type="entry name" value="Cobalamin-bd_sf"/>
</dbReference>
<keyword evidence="4" id="KW-0413">Isomerase</keyword>
<evidence type="ECO:0000256" key="3">
    <source>
        <dbReference type="ARBA" id="ARBA00022628"/>
    </source>
</evidence>
<dbReference type="InterPro" id="IPR006099">
    <property type="entry name" value="MeMalonylCoA_mutase_a/b_cat"/>
</dbReference>
<dbReference type="AlphaFoldDB" id="A0A1T4QNW3"/>
<dbReference type="GO" id="GO:0046872">
    <property type="term" value="F:metal ion binding"/>
    <property type="evidence" value="ECO:0007669"/>
    <property type="project" value="InterPro"/>
</dbReference>
<evidence type="ECO:0000256" key="4">
    <source>
        <dbReference type="ARBA" id="ARBA00023235"/>
    </source>
</evidence>
<comment type="similarity">
    <text evidence="2">Belongs to the methylmalonyl-CoA mutase family.</text>
</comment>